<comment type="caution">
    <text evidence="1">The sequence shown here is derived from an EMBL/GenBank/DDBJ whole genome shotgun (WGS) entry which is preliminary data.</text>
</comment>
<evidence type="ECO:0000313" key="2">
    <source>
        <dbReference type="Proteomes" id="UP001162992"/>
    </source>
</evidence>
<name>A0ACC2AQD0_DIPCM</name>
<protein>
    <submittedName>
        <fullName evidence="1">Uncharacterized protein</fullName>
    </submittedName>
</protein>
<sequence>MGFNEDSGEPMEVDSMGVEDDQLRAGKQQHIFPGQSSKLRQSFRGESSKSKYFVGGDNSKSKPAHQLQKGTRLEGKSRRKCVRKKRSNLGDESGEGESDRPPRKRRQNHRGLEYVLDEADVGGSDEEDEENAYYKEFSSERGKNVDNTGNTEKFYRPDPLSDNSEKDDDEEERQVYQHAQTSKHLENDHESTDSEDDVTISEGDPVLYMVKCQRGHELEAAVCLMQKYIDLKAVGKSLQILSAVALEHQKGCIYVEANNEAYVKQACRGLQMIHSFRITVVPSSERVGVLSAVKSVHIHRDNWVRLKMGNYKGDLGKVLDVDNMKQRITVKLVPRIDLQEVRARMLEKEASKCRRTRSRPLQRFISIDEVKRMDIPVKCKRDKTGCGFVEEFAGIEIQDGYHVKKFSLKSVETQDVIPTLDELQKFQKPGRAIPSETLLMRQSLTARAMRQFAKGDAVVAGQSGSQKVVGFVVKVEGEDVFVRPKGNDSQALSKYKVKDVNRYFTVGEHVLVISGKHQGATGMIVDIEENSVIVLSDTTREDIRVLRDCIAESFDVASVISKLGEYALDDLVLLDKTTVGVIVRLASEDFQILKGNPNRVEVITLKQRDIVKRINDRQGVVQDSNMNIINITNMVRVIEGPHKGKKGRVEHIYGNVIFLRDSHYLENAGLLCVRASSCTTLGGFGSTKTQVDLGGRKSLDQTEKRSFHNSRSSFQGDEAPRRREGGWRREDDLKGKTAIIKVGSFKGYRGRVVNTKDTSVLIYLESQMRVVKVHQHELSVIGVQPVVGTFSACGLESGNRNSSLNEDNTYSNTNGNNNWGNDDDGWGSSAVQKNGEDWENNQELQQNGWGSSAAQKNENDWGNNQESQQDGWGSSAAQKNENDWGNNQESQQDGWGSSAAQKNENDWGNNQESQQDGWGSSAAQKNENDWGNNQESQQDGWGSSTAQKNENDWGNNQESQQDGWNNVSCIKENGSVDGGASIKKNVWGNVVGPKEDDGWGSATASKDGWSKGDTNKNSSDMANDGALKDNNGWGSSAAQDGWGNGDTCKNNSWGAQKHNIAAQKHNNDLGNNEDADEDSCIKEKISGDVNGSKEIKAWGSCVAPKEDGWGSAAASKHGSDSGAPKKDEWGGVAAVNDGFESTAPEKDENGWDKNHETEDKWKDHSCSRKNESGDDGAWEKEVSDKGEPKNDGSGGLSASKDDGGSQRSGHDEELKKEESMWQQSMGSQQSIRES</sequence>
<dbReference type="EMBL" id="CM055111">
    <property type="protein sequence ID" value="KAJ7519739.1"/>
    <property type="molecule type" value="Genomic_DNA"/>
</dbReference>
<gene>
    <name evidence="1" type="ORF">O6H91_20G054100</name>
</gene>
<proteinExistence type="predicted"/>
<evidence type="ECO:0000313" key="1">
    <source>
        <dbReference type="EMBL" id="KAJ7519739.1"/>
    </source>
</evidence>
<reference evidence="2" key="1">
    <citation type="journal article" date="2024" name="Proc. Natl. Acad. Sci. U.S.A.">
        <title>Extraordinary preservation of gene collinearity over three hundred million years revealed in homosporous lycophytes.</title>
        <authorList>
            <person name="Li C."/>
            <person name="Wickell D."/>
            <person name="Kuo L.Y."/>
            <person name="Chen X."/>
            <person name="Nie B."/>
            <person name="Liao X."/>
            <person name="Peng D."/>
            <person name="Ji J."/>
            <person name="Jenkins J."/>
            <person name="Williams M."/>
            <person name="Shu S."/>
            <person name="Plott C."/>
            <person name="Barry K."/>
            <person name="Rajasekar S."/>
            <person name="Grimwood J."/>
            <person name="Han X."/>
            <person name="Sun S."/>
            <person name="Hou Z."/>
            <person name="He W."/>
            <person name="Dai G."/>
            <person name="Sun C."/>
            <person name="Schmutz J."/>
            <person name="Leebens-Mack J.H."/>
            <person name="Li F.W."/>
            <person name="Wang L."/>
        </authorList>
    </citation>
    <scope>NUCLEOTIDE SEQUENCE [LARGE SCALE GENOMIC DNA]</scope>
    <source>
        <strain evidence="2">cv. PW_Plant_1</strain>
    </source>
</reference>
<organism evidence="1 2">
    <name type="scientific">Diphasiastrum complanatum</name>
    <name type="common">Issler's clubmoss</name>
    <name type="synonym">Lycopodium complanatum</name>
    <dbReference type="NCBI Taxonomy" id="34168"/>
    <lineage>
        <taxon>Eukaryota</taxon>
        <taxon>Viridiplantae</taxon>
        <taxon>Streptophyta</taxon>
        <taxon>Embryophyta</taxon>
        <taxon>Tracheophyta</taxon>
        <taxon>Lycopodiopsida</taxon>
        <taxon>Lycopodiales</taxon>
        <taxon>Lycopodiaceae</taxon>
        <taxon>Lycopodioideae</taxon>
        <taxon>Diphasiastrum</taxon>
    </lineage>
</organism>
<accession>A0ACC2AQD0</accession>
<dbReference type="Proteomes" id="UP001162992">
    <property type="component" value="Chromosome 20"/>
</dbReference>
<keyword evidence="2" id="KW-1185">Reference proteome</keyword>